<dbReference type="EMBL" id="FXWG01000001">
    <property type="protein sequence ID" value="SMQ57654.1"/>
    <property type="molecule type" value="Genomic_DNA"/>
</dbReference>
<dbReference type="AlphaFoldDB" id="A0A1Y6E468"/>
<keyword evidence="2 3" id="KW-0472">Membrane</keyword>
<dbReference type="Proteomes" id="UP000194420">
    <property type="component" value="Unassembled WGS sequence"/>
</dbReference>
<dbReference type="PANTHER" id="PTHR10414">
    <property type="entry name" value="ETHANOLAMINEPHOSPHOTRANSFERASE"/>
    <property type="match status" value="1"/>
</dbReference>
<gene>
    <name evidence="4" type="ORF">SAMN06297468_0005</name>
</gene>
<dbReference type="InterPro" id="IPR043130">
    <property type="entry name" value="CDP-OH_PTrfase_TM_dom"/>
</dbReference>
<dbReference type="PANTHER" id="PTHR10414:SF37">
    <property type="entry name" value="BB IN A BOXCAR, ISOFORM C"/>
    <property type="match status" value="1"/>
</dbReference>
<feature type="transmembrane region" description="Helical" evidence="3">
    <location>
        <begin position="40"/>
        <end position="59"/>
    </location>
</feature>
<keyword evidence="3" id="KW-1133">Transmembrane helix</keyword>
<dbReference type="GO" id="GO:0016020">
    <property type="term" value="C:membrane"/>
    <property type="evidence" value="ECO:0007669"/>
    <property type="project" value="UniProtKB-SubCell"/>
</dbReference>
<reference evidence="5" key="1">
    <citation type="submission" date="2017-04" db="EMBL/GenBank/DDBJ databases">
        <authorList>
            <person name="Varghese N."/>
            <person name="Submissions S."/>
        </authorList>
    </citation>
    <scope>NUCLEOTIDE SEQUENCE [LARGE SCALE GENOMIC DNA]</scope>
</reference>
<dbReference type="Gene3D" id="1.20.120.1760">
    <property type="match status" value="1"/>
</dbReference>
<dbReference type="RefSeq" id="WP_086436022.1">
    <property type="nucleotide sequence ID" value="NZ_FXWG01000001.1"/>
</dbReference>
<keyword evidence="5" id="KW-1185">Reference proteome</keyword>
<sequence length="236" mass="26003">MEREAQKPIERIQENMLARSERRLLNWICARMPAWVSPDMLTFVGMAGAFMVFAGYVGSNLGDEWLWLAIAGYVIQWFGDSTDGSLARFRKIERPRYGYFLDHSCDGLATTLVVVGIGLSPYVTLEIALVALSGYLLLSIHAFLSVRVLGELKLSYLNAGPTELRFLLIALTLAMVGFGTGPGVFGKVNGFDLFVGGVGCVLIILFTIQTWVTARRLAKEEPSRNAEWSSQRGAGD</sequence>
<feature type="transmembrane region" description="Helical" evidence="3">
    <location>
        <begin position="166"/>
        <end position="185"/>
    </location>
</feature>
<dbReference type="InterPro" id="IPR014472">
    <property type="entry name" value="CHOPT"/>
</dbReference>
<evidence type="ECO:0000256" key="3">
    <source>
        <dbReference type="SAM" id="Phobius"/>
    </source>
</evidence>
<dbReference type="GO" id="GO:0016780">
    <property type="term" value="F:phosphotransferase activity, for other substituted phosphate groups"/>
    <property type="evidence" value="ECO:0007669"/>
    <property type="project" value="InterPro"/>
</dbReference>
<protein>
    <submittedName>
        <fullName evidence="4">CDP-alcohol phosphatidyltransferase</fullName>
    </submittedName>
</protein>
<evidence type="ECO:0000256" key="1">
    <source>
        <dbReference type="ARBA" id="ARBA00004370"/>
    </source>
</evidence>
<name>A0A1Y6E468_9SPHN</name>
<keyword evidence="4" id="KW-0808">Transferase</keyword>
<proteinExistence type="predicted"/>
<keyword evidence="3" id="KW-0812">Transmembrane</keyword>
<evidence type="ECO:0000313" key="4">
    <source>
        <dbReference type="EMBL" id="SMQ57654.1"/>
    </source>
</evidence>
<dbReference type="GO" id="GO:0008654">
    <property type="term" value="P:phospholipid biosynthetic process"/>
    <property type="evidence" value="ECO:0007669"/>
    <property type="project" value="InterPro"/>
</dbReference>
<accession>A0A1Y6E468</accession>
<evidence type="ECO:0000313" key="5">
    <source>
        <dbReference type="Proteomes" id="UP000194420"/>
    </source>
</evidence>
<feature type="transmembrane region" description="Helical" evidence="3">
    <location>
        <begin position="191"/>
        <end position="214"/>
    </location>
</feature>
<comment type="subcellular location">
    <subcellularLocation>
        <location evidence="1">Membrane</location>
    </subcellularLocation>
</comment>
<organism evidence="4 5">
    <name type="scientific">Altererythrobacter xiamenensis</name>
    <dbReference type="NCBI Taxonomy" id="1316679"/>
    <lineage>
        <taxon>Bacteria</taxon>
        <taxon>Pseudomonadati</taxon>
        <taxon>Pseudomonadota</taxon>
        <taxon>Alphaproteobacteria</taxon>
        <taxon>Sphingomonadales</taxon>
        <taxon>Erythrobacteraceae</taxon>
        <taxon>Altererythrobacter</taxon>
    </lineage>
</organism>
<dbReference type="Pfam" id="PF01066">
    <property type="entry name" value="CDP-OH_P_transf"/>
    <property type="match status" value="1"/>
</dbReference>
<evidence type="ECO:0000256" key="2">
    <source>
        <dbReference type="ARBA" id="ARBA00023136"/>
    </source>
</evidence>
<dbReference type="InterPro" id="IPR000462">
    <property type="entry name" value="CDP-OH_P_trans"/>
</dbReference>
<feature type="transmembrane region" description="Helical" evidence="3">
    <location>
        <begin position="125"/>
        <end position="146"/>
    </location>
</feature>
<dbReference type="OrthoDB" id="116551at2"/>